<dbReference type="EC" id="3.4.16.4" evidence="3"/>
<evidence type="ECO:0000313" key="16">
    <source>
        <dbReference type="EMBL" id="PZQ48004.1"/>
    </source>
</evidence>
<keyword evidence="9" id="KW-0573">Peptidoglycan synthesis</keyword>
<dbReference type="GO" id="GO:0071555">
    <property type="term" value="P:cell wall organization"/>
    <property type="evidence" value="ECO:0007669"/>
    <property type="project" value="UniProtKB-KW"/>
</dbReference>
<feature type="domain" description="Peptidase S11 D-Ala-D-Ala carboxypeptidase A C-terminal" evidence="15">
    <location>
        <begin position="267"/>
        <end position="357"/>
    </location>
</feature>
<dbReference type="InterPro" id="IPR012907">
    <property type="entry name" value="Peptidase_S11_C"/>
</dbReference>
<dbReference type="SUPFAM" id="SSF56601">
    <property type="entry name" value="beta-lactamase/transpeptidase-like"/>
    <property type="match status" value="1"/>
</dbReference>
<evidence type="ECO:0000313" key="17">
    <source>
        <dbReference type="Proteomes" id="UP000249185"/>
    </source>
</evidence>
<dbReference type="PANTHER" id="PTHR21581">
    <property type="entry name" value="D-ALANYL-D-ALANINE CARBOXYPEPTIDASE"/>
    <property type="match status" value="1"/>
</dbReference>
<dbReference type="GO" id="GO:0006508">
    <property type="term" value="P:proteolysis"/>
    <property type="evidence" value="ECO:0007669"/>
    <property type="project" value="UniProtKB-KW"/>
</dbReference>
<dbReference type="Pfam" id="PF07943">
    <property type="entry name" value="PBP5_C"/>
    <property type="match status" value="1"/>
</dbReference>
<feature type="active site" description="Acyl-ester intermediate" evidence="12">
    <location>
        <position position="55"/>
    </location>
</feature>
<dbReference type="InterPro" id="IPR012338">
    <property type="entry name" value="Beta-lactam/transpept-like"/>
</dbReference>
<keyword evidence="5" id="KW-0645">Protease</keyword>
<protein>
    <recommendedName>
        <fullName evidence="3">serine-type D-Ala-D-Ala carboxypeptidase</fullName>
        <ecNumber evidence="3">3.4.16.4</ecNumber>
    </recommendedName>
</protein>
<evidence type="ECO:0000256" key="9">
    <source>
        <dbReference type="ARBA" id="ARBA00022984"/>
    </source>
</evidence>
<dbReference type="Pfam" id="PF00768">
    <property type="entry name" value="Peptidase_S11"/>
    <property type="match status" value="1"/>
</dbReference>
<evidence type="ECO:0000256" key="3">
    <source>
        <dbReference type="ARBA" id="ARBA00012448"/>
    </source>
</evidence>
<evidence type="ECO:0000256" key="8">
    <source>
        <dbReference type="ARBA" id="ARBA00022960"/>
    </source>
</evidence>
<sequence length="385" mass="40987">MPLKTLVPLLLTGLLLLPGLAFGFETRARTAFVIDDATGAVLFAKNAETPEPPASMSKLMTLYMLFEALRDGRVTMETEFPVSARAHGMGGSRMFLDIGTTAPVSALIQGIIVQSGNDACVVVAEGLAGSEDEFARQMTARAHALGLSSVEMKNASGWPAAGHVMSGADLVALARRIITEFPEYYKYFAETEFTWNGITQPNRNPLLTMGLGADGLKTGHTTEAGFGLVGSAVQNGQRIIFMMSGLGSMEERATETSALVRWAFGAFDTVRFYDAGETVARVPVWLGAVPEVPLVAPRPISLLVPRGDRDAMVAKVTYDAPLEAPIAQGQTIGALTVELPGRAPARFDLVAGADVARGGFMTRIGAAARLTRDRAMEMLPHRSAD</sequence>
<evidence type="ECO:0000256" key="6">
    <source>
        <dbReference type="ARBA" id="ARBA00022729"/>
    </source>
</evidence>
<dbReference type="PRINTS" id="PR00725">
    <property type="entry name" value="DADACBPTASE1"/>
</dbReference>
<reference evidence="16 17" key="1">
    <citation type="submission" date="2017-08" db="EMBL/GenBank/DDBJ databases">
        <title>Infants hospitalized years apart are colonized by the same room-sourced microbial strains.</title>
        <authorList>
            <person name="Brooks B."/>
            <person name="Olm M.R."/>
            <person name="Firek B.A."/>
            <person name="Baker R."/>
            <person name="Thomas B.C."/>
            <person name="Morowitz M.J."/>
            <person name="Banfield J.F."/>
        </authorList>
    </citation>
    <scope>NUCLEOTIDE SEQUENCE [LARGE SCALE GENOMIC DNA]</scope>
    <source>
        <strain evidence="16">S2_005_002_R2_34</strain>
    </source>
</reference>
<evidence type="ECO:0000256" key="11">
    <source>
        <dbReference type="ARBA" id="ARBA00034000"/>
    </source>
</evidence>
<dbReference type="GO" id="GO:0008360">
    <property type="term" value="P:regulation of cell shape"/>
    <property type="evidence" value="ECO:0007669"/>
    <property type="project" value="UniProtKB-KW"/>
</dbReference>
<comment type="similarity">
    <text evidence="2 14">Belongs to the peptidase S11 family.</text>
</comment>
<dbReference type="InterPro" id="IPR018044">
    <property type="entry name" value="Peptidase_S11"/>
</dbReference>
<dbReference type="Proteomes" id="UP000249185">
    <property type="component" value="Unassembled WGS sequence"/>
</dbReference>
<dbReference type="Gene3D" id="3.40.710.10">
    <property type="entry name" value="DD-peptidase/beta-lactamase superfamily"/>
    <property type="match status" value="1"/>
</dbReference>
<evidence type="ECO:0000256" key="13">
    <source>
        <dbReference type="PIRSR" id="PIRSR618044-2"/>
    </source>
</evidence>
<proteinExistence type="inferred from homology"/>
<keyword evidence="8" id="KW-0133">Cell shape</keyword>
<evidence type="ECO:0000256" key="7">
    <source>
        <dbReference type="ARBA" id="ARBA00022801"/>
    </source>
</evidence>
<keyword evidence="4 16" id="KW-0121">Carboxypeptidase</keyword>
<keyword evidence="6" id="KW-0732">Signal</keyword>
<feature type="active site" evidence="12">
    <location>
        <position position="115"/>
    </location>
</feature>
<organism evidence="16 17">
    <name type="scientific">Rhodovulum sulfidophilum</name>
    <name type="common">Rhodobacter sulfidophilus</name>
    <dbReference type="NCBI Taxonomy" id="35806"/>
    <lineage>
        <taxon>Bacteria</taxon>
        <taxon>Pseudomonadati</taxon>
        <taxon>Pseudomonadota</taxon>
        <taxon>Alphaproteobacteria</taxon>
        <taxon>Rhodobacterales</taxon>
        <taxon>Paracoccaceae</taxon>
        <taxon>Rhodovulum</taxon>
    </lineage>
</organism>
<dbReference type="SMART" id="SM00936">
    <property type="entry name" value="PBP5_C"/>
    <property type="match status" value="1"/>
</dbReference>
<dbReference type="UniPathway" id="UPA00219"/>
<evidence type="ECO:0000259" key="15">
    <source>
        <dbReference type="SMART" id="SM00936"/>
    </source>
</evidence>
<dbReference type="InterPro" id="IPR037167">
    <property type="entry name" value="Peptidase_S11_C_sf"/>
</dbReference>
<evidence type="ECO:0000256" key="4">
    <source>
        <dbReference type="ARBA" id="ARBA00022645"/>
    </source>
</evidence>
<dbReference type="InterPro" id="IPR001967">
    <property type="entry name" value="Peptidase_S11_N"/>
</dbReference>
<comment type="pathway">
    <text evidence="1">Cell wall biogenesis; peptidoglycan biosynthesis.</text>
</comment>
<dbReference type="Gene3D" id="2.60.410.10">
    <property type="entry name" value="D-Ala-D-Ala carboxypeptidase, C-terminal domain"/>
    <property type="match status" value="1"/>
</dbReference>
<evidence type="ECO:0000256" key="5">
    <source>
        <dbReference type="ARBA" id="ARBA00022670"/>
    </source>
</evidence>
<dbReference type="GO" id="GO:0009002">
    <property type="term" value="F:serine-type D-Ala-D-Ala carboxypeptidase activity"/>
    <property type="evidence" value="ECO:0007669"/>
    <property type="project" value="UniProtKB-EC"/>
</dbReference>
<dbReference type="AlphaFoldDB" id="A0A2W5N4H5"/>
<feature type="active site" description="Proton acceptor" evidence="12">
    <location>
        <position position="58"/>
    </location>
</feature>
<evidence type="ECO:0000256" key="10">
    <source>
        <dbReference type="ARBA" id="ARBA00023316"/>
    </source>
</evidence>
<evidence type="ECO:0000256" key="1">
    <source>
        <dbReference type="ARBA" id="ARBA00004752"/>
    </source>
</evidence>
<feature type="binding site" evidence="13">
    <location>
        <position position="217"/>
    </location>
    <ligand>
        <name>substrate</name>
    </ligand>
</feature>
<evidence type="ECO:0000256" key="2">
    <source>
        <dbReference type="ARBA" id="ARBA00007164"/>
    </source>
</evidence>
<keyword evidence="7" id="KW-0378">Hydrolase</keyword>
<name>A0A2W5N4H5_RHOSU</name>
<gene>
    <name evidence="16" type="ORF">DI556_16070</name>
</gene>
<accession>A0A2W5N4H5</accession>
<evidence type="ECO:0000256" key="14">
    <source>
        <dbReference type="RuleBase" id="RU004016"/>
    </source>
</evidence>
<evidence type="ECO:0000256" key="12">
    <source>
        <dbReference type="PIRSR" id="PIRSR618044-1"/>
    </source>
</evidence>
<comment type="caution">
    <text evidence="16">The sequence shown here is derived from an EMBL/GenBank/DDBJ whole genome shotgun (WGS) entry which is preliminary data.</text>
</comment>
<dbReference type="PANTHER" id="PTHR21581:SF6">
    <property type="entry name" value="TRAFFICKING PROTEIN PARTICLE COMPLEX SUBUNIT 12"/>
    <property type="match status" value="1"/>
</dbReference>
<dbReference type="GO" id="GO:0009252">
    <property type="term" value="P:peptidoglycan biosynthetic process"/>
    <property type="evidence" value="ECO:0007669"/>
    <property type="project" value="UniProtKB-UniPathway"/>
</dbReference>
<dbReference type="EMBL" id="QFPW01000014">
    <property type="protein sequence ID" value="PZQ48004.1"/>
    <property type="molecule type" value="Genomic_DNA"/>
</dbReference>
<comment type="catalytic activity">
    <reaction evidence="11">
        <text>Preferential cleavage: (Ac)2-L-Lys-D-Ala-|-D-Ala. Also transpeptidation of peptidyl-alanyl moieties that are N-acyl substituents of D-alanine.</text>
        <dbReference type="EC" id="3.4.16.4"/>
    </reaction>
</comment>
<keyword evidence="10" id="KW-0961">Cell wall biogenesis/degradation</keyword>